<feature type="transmembrane region" description="Helical" evidence="6">
    <location>
        <begin position="216"/>
        <end position="237"/>
    </location>
</feature>
<feature type="transmembrane region" description="Helical" evidence="6">
    <location>
        <begin position="184"/>
        <end position="201"/>
    </location>
</feature>
<comment type="caution">
    <text evidence="8">The sequence shown here is derived from an EMBL/GenBank/DDBJ whole genome shotgun (WGS) entry which is preliminary data.</text>
</comment>
<dbReference type="InterPro" id="IPR050638">
    <property type="entry name" value="AA-Vitamin_Transporters"/>
</dbReference>
<gene>
    <name evidence="8" type="ORF">AABB81_13275</name>
</gene>
<feature type="domain" description="EamA" evidence="7">
    <location>
        <begin position="153"/>
        <end position="289"/>
    </location>
</feature>
<evidence type="ECO:0000256" key="2">
    <source>
        <dbReference type="ARBA" id="ARBA00022475"/>
    </source>
</evidence>
<evidence type="ECO:0000313" key="8">
    <source>
        <dbReference type="EMBL" id="MEL4456875.1"/>
    </source>
</evidence>
<dbReference type="RefSeq" id="WP_342161039.1">
    <property type="nucleotide sequence ID" value="NZ_JBCDNA010000003.1"/>
</dbReference>
<name>A0ABU9L354_9FLAO</name>
<evidence type="ECO:0000256" key="4">
    <source>
        <dbReference type="ARBA" id="ARBA00022989"/>
    </source>
</evidence>
<dbReference type="InterPro" id="IPR000620">
    <property type="entry name" value="EamA_dom"/>
</dbReference>
<dbReference type="Proteomes" id="UP001474120">
    <property type="component" value="Unassembled WGS sequence"/>
</dbReference>
<feature type="transmembrane region" description="Helical" evidence="6">
    <location>
        <begin position="35"/>
        <end position="57"/>
    </location>
</feature>
<evidence type="ECO:0000313" key="9">
    <source>
        <dbReference type="Proteomes" id="UP001474120"/>
    </source>
</evidence>
<dbReference type="PANTHER" id="PTHR32322:SF18">
    <property type="entry name" value="S-ADENOSYLMETHIONINE_S-ADENOSYLHOMOCYSTEINE TRANSPORTER"/>
    <property type="match status" value="1"/>
</dbReference>
<feature type="transmembrane region" description="Helical" evidence="6">
    <location>
        <begin position="153"/>
        <end position="172"/>
    </location>
</feature>
<dbReference type="Pfam" id="PF00892">
    <property type="entry name" value="EamA"/>
    <property type="match status" value="2"/>
</dbReference>
<feature type="transmembrane region" description="Helical" evidence="6">
    <location>
        <begin position="69"/>
        <end position="89"/>
    </location>
</feature>
<keyword evidence="9" id="KW-1185">Reference proteome</keyword>
<keyword evidence="4 6" id="KW-1133">Transmembrane helix</keyword>
<keyword evidence="2" id="KW-1003">Cell membrane</keyword>
<dbReference type="InterPro" id="IPR037185">
    <property type="entry name" value="EmrE-like"/>
</dbReference>
<comment type="subcellular location">
    <subcellularLocation>
        <location evidence="1">Cell membrane</location>
        <topology evidence="1">Multi-pass membrane protein</topology>
    </subcellularLocation>
</comment>
<dbReference type="EMBL" id="JBCDNA010000003">
    <property type="protein sequence ID" value="MEL4456875.1"/>
    <property type="molecule type" value="Genomic_DNA"/>
</dbReference>
<evidence type="ECO:0000256" key="1">
    <source>
        <dbReference type="ARBA" id="ARBA00004651"/>
    </source>
</evidence>
<feature type="transmembrane region" description="Helical" evidence="6">
    <location>
        <begin position="272"/>
        <end position="289"/>
    </location>
</feature>
<feature type="transmembrane region" description="Helical" evidence="6">
    <location>
        <begin position="125"/>
        <end position="141"/>
    </location>
</feature>
<dbReference type="SUPFAM" id="SSF103481">
    <property type="entry name" value="Multidrug resistance efflux transporter EmrE"/>
    <property type="match status" value="2"/>
</dbReference>
<protein>
    <submittedName>
        <fullName evidence="8">DMT family transporter</fullName>
    </submittedName>
</protein>
<keyword evidence="5 6" id="KW-0472">Membrane</keyword>
<feature type="transmembrane region" description="Helical" evidence="6">
    <location>
        <begin position="95"/>
        <end position="116"/>
    </location>
</feature>
<evidence type="ECO:0000256" key="3">
    <source>
        <dbReference type="ARBA" id="ARBA00022692"/>
    </source>
</evidence>
<organism evidence="8 9">
    <name type="scientific">Lutimonas vermicola</name>
    <dbReference type="NCBI Taxonomy" id="414288"/>
    <lineage>
        <taxon>Bacteria</taxon>
        <taxon>Pseudomonadati</taxon>
        <taxon>Bacteroidota</taxon>
        <taxon>Flavobacteriia</taxon>
        <taxon>Flavobacteriales</taxon>
        <taxon>Flavobacteriaceae</taxon>
        <taxon>Lutimonas</taxon>
    </lineage>
</organism>
<evidence type="ECO:0000256" key="5">
    <source>
        <dbReference type="ARBA" id="ARBA00023136"/>
    </source>
</evidence>
<evidence type="ECO:0000259" key="7">
    <source>
        <dbReference type="Pfam" id="PF00892"/>
    </source>
</evidence>
<keyword evidence="3 6" id="KW-0812">Transmembrane</keyword>
<reference evidence="8 9" key="1">
    <citation type="submission" date="2024-04" db="EMBL/GenBank/DDBJ databases">
        <title>whole genome sequencing of Lutimonas vermicola strain IMCC1616.</title>
        <authorList>
            <person name="Bae S.S."/>
        </authorList>
    </citation>
    <scope>NUCLEOTIDE SEQUENCE [LARGE SCALE GENOMIC DNA]</scope>
    <source>
        <strain evidence="8 9">IMCC1616</strain>
    </source>
</reference>
<dbReference type="PANTHER" id="PTHR32322">
    <property type="entry name" value="INNER MEMBRANE TRANSPORTER"/>
    <property type="match status" value="1"/>
</dbReference>
<feature type="domain" description="EamA" evidence="7">
    <location>
        <begin position="6"/>
        <end position="139"/>
    </location>
</feature>
<feature type="transmembrane region" description="Helical" evidence="6">
    <location>
        <begin position="249"/>
        <end position="266"/>
    </location>
</feature>
<sequence length="297" mass="33120">MRSRNIAFLLAFLAALIYGVSFTVAKEVMPLHVRPFGFILLRVLGATSLFWIVGIFLKKEKIEVNDYPRLLLGAVFGIALNQLSFFKGLSMTTPINASVIMVTSPILVLIFSSFLLNEKATKKKLLGIFIGLLGAVMLIIFGKEPGIATNATLGNLLVFVNASSYGLYLILIKNLTKKYHAITLAKWLYLLGLIMVLPFGFSELSMVEWQTMPLPIIYRVGFIIVFTSFLTYMFNLFAIKELKPTTLSIFIYLQPVIASMYALFVGSDSLNAIKIGATVLIFIGVYLVTRRPKETFD</sequence>
<evidence type="ECO:0000256" key="6">
    <source>
        <dbReference type="SAM" id="Phobius"/>
    </source>
</evidence>
<proteinExistence type="predicted"/>
<accession>A0ABU9L354</accession>